<evidence type="ECO:0000313" key="3">
    <source>
        <dbReference type="Proteomes" id="UP001292094"/>
    </source>
</evidence>
<gene>
    <name evidence="2" type="ORF">Pmani_006008</name>
</gene>
<dbReference type="Proteomes" id="UP001292094">
    <property type="component" value="Unassembled WGS sequence"/>
</dbReference>
<proteinExistence type="predicted"/>
<evidence type="ECO:0000313" key="2">
    <source>
        <dbReference type="EMBL" id="KAK4323281.1"/>
    </source>
</evidence>
<feature type="compositionally biased region" description="Polar residues" evidence="1">
    <location>
        <begin position="78"/>
        <end position="87"/>
    </location>
</feature>
<feature type="compositionally biased region" description="Basic residues" evidence="1">
    <location>
        <begin position="62"/>
        <end position="71"/>
    </location>
</feature>
<protein>
    <submittedName>
        <fullName evidence="2">Uncharacterized protein</fullName>
    </submittedName>
</protein>
<accession>A0AAE1QB40</accession>
<sequence length="87" mass="9975">MRTKRSRGKKGGENSEEKRKNADDQDAMPKRDDKEDSNSEEETQSDMYSDESEDDQGAISQSRRHRNKKGKPKEIRKTPSSVGCSRK</sequence>
<comment type="caution">
    <text evidence="2">The sequence shown here is derived from an EMBL/GenBank/DDBJ whole genome shotgun (WGS) entry which is preliminary data.</text>
</comment>
<feature type="compositionally biased region" description="Basic and acidic residues" evidence="1">
    <location>
        <begin position="10"/>
        <end position="37"/>
    </location>
</feature>
<name>A0AAE1QB40_9EUCA</name>
<organism evidence="2 3">
    <name type="scientific">Petrolisthes manimaculis</name>
    <dbReference type="NCBI Taxonomy" id="1843537"/>
    <lineage>
        <taxon>Eukaryota</taxon>
        <taxon>Metazoa</taxon>
        <taxon>Ecdysozoa</taxon>
        <taxon>Arthropoda</taxon>
        <taxon>Crustacea</taxon>
        <taxon>Multicrustacea</taxon>
        <taxon>Malacostraca</taxon>
        <taxon>Eumalacostraca</taxon>
        <taxon>Eucarida</taxon>
        <taxon>Decapoda</taxon>
        <taxon>Pleocyemata</taxon>
        <taxon>Anomura</taxon>
        <taxon>Galatheoidea</taxon>
        <taxon>Porcellanidae</taxon>
        <taxon>Petrolisthes</taxon>
    </lineage>
</organism>
<keyword evidence="3" id="KW-1185">Reference proteome</keyword>
<feature type="compositionally biased region" description="Acidic residues" evidence="1">
    <location>
        <begin position="38"/>
        <end position="56"/>
    </location>
</feature>
<dbReference type="EMBL" id="JAWZYT010000456">
    <property type="protein sequence ID" value="KAK4323281.1"/>
    <property type="molecule type" value="Genomic_DNA"/>
</dbReference>
<reference evidence="2" key="1">
    <citation type="submission" date="2023-11" db="EMBL/GenBank/DDBJ databases">
        <title>Genome assemblies of two species of porcelain crab, Petrolisthes cinctipes and Petrolisthes manimaculis (Anomura: Porcellanidae).</title>
        <authorList>
            <person name="Angst P."/>
        </authorList>
    </citation>
    <scope>NUCLEOTIDE SEQUENCE</scope>
    <source>
        <strain evidence="2">PB745_02</strain>
        <tissue evidence="2">Gill</tissue>
    </source>
</reference>
<evidence type="ECO:0000256" key="1">
    <source>
        <dbReference type="SAM" id="MobiDB-lite"/>
    </source>
</evidence>
<dbReference type="AlphaFoldDB" id="A0AAE1QB40"/>
<feature type="region of interest" description="Disordered" evidence="1">
    <location>
        <begin position="1"/>
        <end position="87"/>
    </location>
</feature>